<feature type="domain" description="BTB" evidence="1">
    <location>
        <begin position="1"/>
        <end position="40"/>
    </location>
</feature>
<evidence type="ECO:0000259" key="1">
    <source>
        <dbReference type="PROSITE" id="PS50097"/>
    </source>
</evidence>
<dbReference type="CDD" id="cd14733">
    <property type="entry name" value="BACK"/>
    <property type="match status" value="1"/>
</dbReference>
<dbReference type="InterPro" id="IPR011333">
    <property type="entry name" value="SKP1/BTB/POZ_sf"/>
</dbReference>
<protein>
    <recommendedName>
        <fullName evidence="1">BTB domain-containing protein</fullName>
    </recommendedName>
</protein>
<name>A0A7M7Q9G7_NASVI</name>
<dbReference type="SUPFAM" id="SSF54695">
    <property type="entry name" value="POZ domain"/>
    <property type="match status" value="1"/>
</dbReference>
<dbReference type="KEGG" id="nvi:103316748"/>
<dbReference type="PANTHER" id="PTHR24413">
    <property type="entry name" value="SPECKLE-TYPE POZ PROTEIN"/>
    <property type="match status" value="1"/>
</dbReference>
<dbReference type="Pfam" id="PF00651">
    <property type="entry name" value="BTB"/>
    <property type="match status" value="1"/>
</dbReference>
<dbReference type="Proteomes" id="UP000002358">
    <property type="component" value="Chromosome 3"/>
</dbReference>
<evidence type="ECO:0000313" key="3">
    <source>
        <dbReference type="Proteomes" id="UP000002358"/>
    </source>
</evidence>
<dbReference type="EnsemblMetazoa" id="XM_031926105">
    <property type="protein sequence ID" value="XP_031781965"/>
    <property type="gene ID" value="LOC103316748"/>
</dbReference>
<sequence length="127" mass="14914">MFQSQMKETQENKVFIEDIEHDVFVEMLRFIYSGKVRHLDRIAKKLLATADRYLLENLKKLCEIELCKQLCVENAPEILELADKLRAETLKNSAIKYIVGNKKIIVDRPEFRALTHKLIYEVCKAMV</sequence>
<dbReference type="Gene3D" id="3.30.710.10">
    <property type="entry name" value="Potassium Channel Kv1.1, Chain A"/>
    <property type="match status" value="1"/>
</dbReference>
<dbReference type="Gene3D" id="6.10.250.3030">
    <property type="match status" value="1"/>
</dbReference>
<dbReference type="SMR" id="A0A7M7Q9G7"/>
<dbReference type="RefSeq" id="XP_031781965.1">
    <property type="nucleotide sequence ID" value="XM_031926105.2"/>
</dbReference>
<accession>A0A7M7Q9G7</accession>
<dbReference type="AlphaFoldDB" id="A0A7M7Q9G7"/>
<evidence type="ECO:0000313" key="2">
    <source>
        <dbReference type="EnsemblMetazoa" id="XP_031781965"/>
    </source>
</evidence>
<dbReference type="PROSITE" id="PS50097">
    <property type="entry name" value="BTB"/>
    <property type="match status" value="1"/>
</dbReference>
<proteinExistence type="predicted"/>
<dbReference type="GeneID" id="103316748"/>
<keyword evidence="3" id="KW-1185">Reference proteome</keyword>
<organism evidence="2 3">
    <name type="scientific">Nasonia vitripennis</name>
    <name type="common">Parasitic wasp</name>
    <dbReference type="NCBI Taxonomy" id="7425"/>
    <lineage>
        <taxon>Eukaryota</taxon>
        <taxon>Metazoa</taxon>
        <taxon>Ecdysozoa</taxon>
        <taxon>Arthropoda</taxon>
        <taxon>Hexapoda</taxon>
        <taxon>Insecta</taxon>
        <taxon>Pterygota</taxon>
        <taxon>Neoptera</taxon>
        <taxon>Endopterygota</taxon>
        <taxon>Hymenoptera</taxon>
        <taxon>Apocrita</taxon>
        <taxon>Proctotrupomorpha</taxon>
        <taxon>Chalcidoidea</taxon>
        <taxon>Pteromalidae</taxon>
        <taxon>Pteromalinae</taxon>
        <taxon>Nasonia</taxon>
    </lineage>
</organism>
<dbReference type="InterPro" id="IPR000210">
    <property type="entry name" value="BTB/POZ_dom"/>
</dbReference>
<dbReference type="InParanoid" id="A0A7M7Q9G7"/>
<dbReference type="OrthoDB" id="10249567at2759"/>
<reference evidence="2" key="1">
    <citation type="submission" date="2021-01" db="UniProtKB">
        <authorList>
            <consortium name="EnsemblMetazoa"/>
        </authorList>
    </citation>
    <scope>IDENTIFICATION</scope>
</reference>